<name>A0A0C3HP52_9VIBR</name>
<dbReference type="RefSeq" id="WP_041156467.1">
    <property type="nucleotide sequence ID" value="NZ_CBCRVP010000006.1"/>
</dbReference>
<feature type="transmembrane region" description="Helical" evidence="1">
    <location>
        <begin position="183"/>
        <end position="207"/>
    </location>
</feature>
<proteinExistence type="predicted"/>
<protein>
    <recommendedName>
        <fullName evidence="4">Potassium channel domain-containing protein</fullName>
    </recommendedName>
</protein>
<evidence type="ECO:0000313" key="2">
    <source>
        <dbReference type="EMBL" id="KIN09916.1"/>
    </source>
</evidence>
<dbReference type="OrthoDB" id="9813518at2"/>
<dbReference type="Gene3D" id="1.10.287.70">
    <property type="match status" value="1"/>
</dbReference>
<gene>
    <name evidence="2" type="ORF">SU60_16345</name>
</gene>
<feature type="transmembrane region" description="Helical" evidence="1">
    <location>
        <begin position="37"/>
        <end position="54"/>
    </location>
</feature>
<dbReference type="SUPFAM" id="SSF81324">
    <property type="entry name" value="Voltage-gated potassium channels"/>
    <property type="match status" value="1"/>
</dbReference>
<keyword evidence="1" id="KW-1133">Transmembrane helix</keyword>
<evidence type="ECO:0000256" key="1">
    <source>
        <dbReference type="SAM" id="Phobius"/>
    </source>
</evidence>
<dbReference type="Proteomes" id="UP000031977">
    <property type="component" value="Unassembled WGS sequence"/>
</dbReference>
<keyword evidence="1" id="KW-0812">Transmembrane</keyword>
<accession>A0A0C3HP52</accession>
<feature type="transmembrane region" description="Helical" evidence="1">
    <location>
        <begin position="120"/>
        <end position="139"/>
    </location>
</feature>
<comment type="caution">
    <text evidence="2">The sequence shown here is derived from an EMBL/GenBank/DDBJ whole genome shotgun (WGS) entry which is preliminary data.</text>
</comment>
<sequence>MTILFKAVLSPTWFLAKQLKAKKVGDERKTLLKNLNSFYLVLAIILIVPIVFFQSEWELKSGESVSSLYELLPFGYRIFWGYFLISRCNEIFIAFLDDAADKLKRTDSTSSLEFFERLKLSLHSYLELIINFSFIYMLTPTSYWCEASNSVCQSDLVSVSDALFYSAATITTLADSSVSPSYWLVQFLTIYQIFCGFTLLIVCFTVYTSRAISDIGTASQVESATDTETYTVTVKPEKPNAIQTI</sequence>
<reference evidence="2 3" key="1">
    <citation type="submission" date="2015-01" db="EMBL/GenBank/DDBJ databases">
        <title>Draft genome of Vibrio mytili type strain CAIM 528.</title>
        <authorList>
            <person name="Gonzalez-Castillo A."/>
            <person name="Gomez-Gil B."/>
            <person name="Enciso-Ibarra J."/>
        </authorList>
    </citation>
    <scope>NUCLEOTIDE SEQUENCE [LARGE SCALE GENOMIC DNA]</scope>
    <source>
        <strain evidence="2 3">CAIM 528</strain>
    </source>
</reference>
<evidence type="ECO:0000313" key="3">
    <source>
        <dbReference type="Proteomes" id="UP000031977"/>
    </source>
</evidence>
<keyword evidence="1" id="KW-0472">Membrane</keyword>
<dbReference type="AlphaFoldDB" id="A0A0C3HP52"/>
<evidence type="ECO:0008006" key="4">
    <source>
        <dbReference type="Google" id="ProtNLM"/>
    </source>
</evidence>
<dbReference type="EMBL" id="JXOK01000063">
    <property type="protein sequence ID" value="KIN09916.1"/>
    <property type="molecule type" value="Genomic_DNA"/>
</dbReference>
<organism evidence="2 3">
    <name type="scientific">Vibrio mytili</name>
    <dbReference type="NCBI Taxonomy" id="50718"/>
    <lineage>
        <taxon>Bacteria</taxon>
        <taxon>Pseudomonadati</taxon>
        <taxon>Pseudomonadota</taxon>
        <taxon>Gammaproteobacteria</taxon>
        <taxon>Vibrionales</taxon>
        <taxon>Vibrionaceae</taxon>
        <taxon>Vibrio</taxon>
    </lineage>
</organism>
<feature type="transmembrane region" description="Helical" evidence="1">
    <location>
        <begin position="74"/>
        <end position="96"/>
    </location>
</feature>
<keyword evidence="3" id="KW-1185">Reference proteome</keyword>